<comment type="caution">
    <text evidence="1">The sequence shown here is derived from an EMBL/GenBank/DDBJ whole genome shotgun (WGS) entry which is preliminary data.</text>
</comment>
<reference evidence="1" key="1">
    <citation type="journal article" date="2020" name="Stud. Mycol.">
        <title>101 Dothideomycetes genomes: a test case for predicting lifestyles and emergence of pathogens.</title>
        <authorList>
            <person name="Haridas S."/>
            <person name="Albert R."/>
            <person name="Binder M."/>
            <person name="Bloem J."/>
            <person name="Labutti K."/>
            <person name="Salamov A."/>
            <person name="Andreopoulos B."/>
            <person name="Baker S."/>
            <person name="Barry K."/>
            <person name="Bills G."/>
            <person name="Bluhm B."/>
            <person name="Cannon C."/>
            <person name="Castanera R."/>
            <person name="Culley D."/>
            <person name="Daum C."/>
            <person name="Ezra D."/>
            <person name="Gonzalez J."/>
            <person name="Henrissat B."/>
            <person name="Kuo A."/>
            <person name="Liang C."/>
            <person name="Lipzen A."/>
            <person name="Lutzoni F."/>
            <person name="Magnuson J."/>
            <person name="Mondo S."/>
            <person name="Nolan M."/>
            <person name="Ohm R."/>
            <person name="Pangilinan J."/>
            <person name="Park H.-J."/>
            <person name="Ramirez L."/>
            <person name="Alfaro M."/>
            <person name="Sun H."/>
            <person name="Tritt A."/>
            <person name="Yoshinaga Y."/>
            <person name="Zwiers L.-H."/>
            <person name="Turgeon B."/>
            <person name="Goodwin S."/>
            <person name="Spatafora J."/>
            <person name="Crous P."/>
            <person name="Grigoriev I."/>
        </authorList>
    </citation>
    <scope>NUCLEOTIDE SEQUENCE</scope>
    <source>
        <strain evidence="1">ATCC 200398</strain>
    </source>
</reference>
<dbReference type="EMBL" id="MU003548">
    <property type="protein sequence ID" value="KAF2463623.1"/>
    <property type="molecule type" value="Genomic_DNA"/>
</dbReference>
<proteinExistence type="predicted"/>
<name>A0ACB6Q9H7_9PLEO</name>
<keyword evidence="2" id="KW-1185">Reference proteome</keyword>
<organism evidence="1 2">
    <name type="scientific">Lindgomyces ingoldianus</name>
    <dbReference type="NCBI Taxonomy" id="673940"/>
    <lineage>
        <taxon>Eukaryota</taxon>
        <taxon>Fungi</taxon>
        <taxon>Dikarya</taxon>
        <taxon>Ascomycota</taxon>
        <taxon>Pezizomycotina</taxon>
        <taxon>Dothideomycetes</taxon>
        <taxon>Pleosporomycetidae</taxon>
        <taxon>Pleosporales</taxon>
        <taxon>Lindgomycetaceae</taxon>
        <taxon>Lindgomyces</taxon>
    </lineage>
</organism>
<gene>
    <name evidence="1" type="ORF">BDR25DRAFT_107280</name>
</gene>
<sequence>MKSSCGSSLLLASILSLGLVSANPLVPRALKVSTDGSCGGTTTCQGSTFGNCCSQYGWCGSSSAYCGTGCQPAFGTCSGSPSTVKPTSTLKPTSTAKSTSTGSATPTATSLTDCLNSKNIPISLITSPDYASLAEPFNTRLPYKPVVIVLPITAQHVQDAVICASKAGVKVQAKSGGHSYASYSSGGKDGSMMIDLQPMQGVKLDTTTGIVTVGGGVRLGNLAKGIYDQGKRALPHGTCPGVGIGGHSTHGGYGHTSRNWGLALDTIVAADVVLANGTLVKCSKTQYPDIFWAIRGAADSFGVIVNFYMQTNVAPTAITYFAFSWSNMFGSKQTFTNTFLHIQDFGKNASVIDSRISFGIYMDGSTYNLGGTFFGTVDEFNSKIKPELLRSLPAPTTTTVKSLGWIDYLVLLSDKTTIEEPLTGYDEHDNFFAKSITVPEASGGLTATTLNAFYDQVKTAGSVSWFVIINLYGGPKSSINDPSKDTNFAAYNDRDSLWVLQNYGETAASIPFINGINNAITKAQPNTNFGAYLNYVDPSLDAATAHKVYYGDALYARLLALKKTVDPTSVFWNPQAIGA</sequence>
<evidence type="ECO:0000313" key="1">
    <source>
        <dbReference type="EMBL" id="KAF2463623.1"/>
    </source>
</evidence>
<accession>A0ACB6Q9H7</accession>
<evidence type="ECO:0000313" key="2">
    <source>
        <dbReference type="Proteomes" id="UP000799755"/>
    </source>
</evidence>
<dbReference type="Proteomes" id="UP000799755">
    <property type="component" value="Unassembled WGS sequence"/>
</dbReference>
<protein>
    <submittedName>
        <fullName evidence="1">FAD-binding domain-containing protein</fullName>
    </submittedName>
</protein>